<dbReference type="Proteomes" id="UP000288805">
    <property type="component" value="Unassembled WGS sequence"/>
</dbReference>
<accession>A0A438K2V1</accession>
<dbReference type="AlphaFoldDB" id="A0A438K2V1"/>
<proteinExistence type="predicted"/>
<reference evidence="1 2" key="1">
    <citation type="journal article" date="2018" name="PLoS Genet.">
        <title>Population sequencing reveals clonal diversity and ancestral inbreeding in the grapevine cultivar Chardonnay.</title>
        <authorList>
            <person name="Roach M.J."/>
            <person name="Johnson D.L."/>
            <person name="Bohlmann J."/>
            <person name="van Vuuren H.J."/>
            <person name="Jones S.J."/>
            <person name="Pretorius I.S."/>
            <person name="Schmidt S.A."/>
            <person name="Borneman A.R."/>
        </authorList>
    </citation>
    <scope>NUCLEOTIDE SEQUENCE [LARGE SCALE GENOMIC DNA]</scope>
    <source>
        <strain evidence="2">cv. Chardonnay</strain>
        <tissue evidence="1">Leaf</tissue>
    </source>
</reference>
<sequence length="83" mass="9307">MVEIESVHKDGSVIFNDGSVVLADVILHCTWYAPIYLTPILQGIGFILYEFQSKWIAGVLSGRIGLPSEEEMMRDIEALYFVA</sequence>
<dbReference type="Gene3D" id="3.50.50.60">
    <property type="entry name" value="FAD/NAD(P)-binding domain"/>
    <property type="match status" value="1"/>
</dbReference>
<protein>
    <submittedName>
        <fullName evidence="1">Flavin-containing monooxygenase FMO GS-OX5</fullName>
    </submittedName>
</protein>
<organism evidence="1 2">
    <name type="scientific">Vitis vinifera</name>
    <name type="common">Grape</name>
    <dbReference type="NCBI Taxonomy" id="29760"/>
    <lineage>
        <taxon>Eukaryota</taxon>
        <taxon>Viridiplantae</taxon>
        <taxon>Streptophyta</taxon>
        <taxon>Embryophyta</taxon>
        <taxon>Tracheophyta</taxon>
        <taxon>Spermatophyta</taxon>
        <taxon>Magnoliopsida</taxon>
        <taxon>eudicotyledons</taxon>
        <taxon>Gunneridae</taxon>
        <taxon>Pentapetalae</taxon>
        <taxon>rosids</taxon>
        <taxon>Vitales</taxon>
        <taxon>Vitaceae</taxon>
        <taxon>Viteae</taxon>
        <taxon>Vitis</taxon>
    </lineage>
</organism>
<name>A0A438K2V1_VITVI</name>
<gene>
    <name evidence="1" type="primary">FMOGS-OX5_1</name>
    <name evidence="1" type="ORF">CK203_009060</name>
</gene>
<comment type="caution">
    <text evidence="1">The sequence shown here is derived from an EMBL/GenBank/DDBJ whole genome shotgun (WGS) entry which is preliminary data.</text>
</comment>
<dbReference type="GO" id="GO:0004497">
    <property type="term" value="F:monooxygenase activity"/>
    <property type="evidence" value="ECO:0007669"/>
    <property type="project" value="UniProtKB-KW"/>
</dbReference>
<dbReference type="EMBL" id="QGNW01000018">
    <property type="protein sequence ID" value="RVX15546.1"/>
    <property type="molecule type" value="Genomic_DNA"/>
</dbReference>
<keyword evidence="1" id="KW-0560">Oxidoreductase</keyword>
<evidence type="ECO:0000313" key="1">
    <source>
        <dbReference type="EMBL" id="RVX15546.1"/>
    </source>
</evidence>
<evidence type="ECO:0000313" key="2">
    <source>
        <dbReference type="Proteomes" id="UP000288805"/>
    </source>
</evidence>
<dbReference type="InterPro" id="IPR036188">
    <property type="entry name" value="FAD/NAD-bd_sf"/>
</dbReference>
<keyword evidence="1" id="KW-0503">Monooxygenase</keyword>